<organism evidence="1 2">
    <name type="scientific">Actinomyces oris</name>
    <dbReference type="NCBI Taxonomy" id="544580"/>
    <lineage>
        <taxon>Bacteria</taxon>
        <taxon>Bacillati</taxon>
        <taxon>Actinomycetota</taxon>
        <taxon>Actinomycetes</taxon>
        <taxon>Actinomycetales</taxon>
        <taxon>Actinomycetaceae</taxon>
        <taxon>Actinomyces</taxon>
    </lineage>
</organism>
<proteinExistence type="predicted"/>
<dbReference type="EMBL" id="MSKK01000008">
    <property type="protein sequence ID" value="OLO48195.1"/>
    <property type="molecule type" value="Genomic_DNA"/>
</dbReference>
<protein>
    <submittedName>
        <fullName evidence="1">Uncharacterized protein</fullName>
    </submittedName>
</protein>
<name>A0A1Q8VJD1_9ACTO</name>
<evidence type="ECO:0000313" key="1">
    <source>
        <dbReference type="EMBL" id="OLO48195.1"/>
    </source>
</evidence>
<accession>A0A1Q8VJD1</accession>
<reference evidence="1 2" key="1">
    <citation type="submission" date="2016-12" db="EMBL/GenBank/DDBJ databases">
        <title>Genomic comparison of strains in the 'Actinomyces naeslundii' group.</title>
        <authorList>
            <person name="Mughal S.R."/>
            <person name="Do T."/>
            <person name="Gilbert S.C."/>
            <person name="Witherden E.A."/>
            <person name="Didelot X."/>
            <person name="Beighton D."/>
        </authorList>
    </citation>
    <scope>NUCLEOTIDE SEQUENCE [LARGE SCALE GENOMIC DNA]</scope>
    <source>
        <strain evidence="1 2">R21091</strain>
    </source>
</reference>
<comment type="caution">
    <text evidence="1">The sequence shown here is derived from an EMBL/GenBank/DDBJ whole genome shotgun (WGS) entry which is preliminary data.</text>
</comment>
<dbReference type="AlphaFoldDB" id="A0A1Q8VJD1"/>
<evidence type="ECO:0000313" key="2">
    <source>
        <dbReference type="Proteomes" id="UP000186471"/>
    </source>
</evidence>
<dbReference type="Proteomes" id="UP000186471">
    <property type="component" value="Unassembled WGS sequence"/>
</dbReference>
<dbReference type="RefSeq" id="WP_075410993.1">
    <property type="nucleotide sequence ID" value="NZ_MSKK01000008.1"/>
</dbReference>
<sequence length="280" mass="30756">MTVIEATELEQRLLAEAADCGWVFSLEQLRESRRRGPNGLLVAQRLLEAGAADSLSAAEELALVEACWRAGGVWLLEELAKDRRRASRALVDVWTDANEPAGEVVAGPARLVRVAFSRVLSVSGDPIVDEETGFTIEWVGLDICHDRLFEAPPGWVPPIGTNPGLRVSYDPAEGFGFWADERLDCGWCVSDWMVDDGYEMRSVDRGVFEGVIQRHGHRLKKDDWLESVAFCLLPVQGASGQEVGGESFFHGSMRFKPGEGFTRAVGDVLRPESLRGGARS</sequence>
<gene>
    <name evidence="1" type="ORF">BKH31_02905</name>
</gene>